<dbReference type="PANTHER" id="PTHR33491">
    <property type="entry name" value="OSJNBA0016N04.9 PROTEIN"/>
    <property type="match status" value="1"/>
</dbReference>
<dbReference type="Pfam" id="PF13947">
    <property type="entry name" value="GUB_WAK_bind"/>
    <property type="match status" value="1"/>
</dbReference>
<proteinExistence type="predicted"/>
<comment type="caution">
    <text evidence="4">The sequence shown here is derived from an EMBL/GenBank/DDBJ whole genome shotgun (WGS) entry which is preliminary data.</text>
</comment>
<reference evidence="4" key="1">
    <citation type="journal article" date="2023" name="bioRxiv">
        <title>Improved chromosome-level genome assembly for marigold (Tagetes erecta).</title>
        <authorList>
            <person name="Jiang F."/>
            <person name="Yuan L."/>
            <person name="Wang S."/>
            <person name="Wang H."/>
            <person name="Xu D."/>
            <person name="Wang A."/>
            <person name="Fan W."/>
        </authorList>
    </citation>
    <scope>NUCLEOTIDE SEQUENCE</scope>
    <source>
        <strain evidence="4">WSJ</strain>
        <tissue evidence="4">Leaf</tissue>
    </source>
</reference>
<comment type="subcellular location">
    <subcellularLocation>
        <location evidence="1">Membrane</location>
        <topology evidence="1">Single-pass membrane protein</topology>
    </subcellularLocation>
</comment>
<evidence type="ECO:0000313" key="4">
    <source>
        <dbReference type="EMBL" id="KAK1410802.1"/>
    </source>
</evidence>
<dbReference type="GO" id="GO:0030247">
    <property type="term" value="F:polysaccharide binding"/>
    <property type="evidence" value="ECO:0007669"/>
    <property type="project" value="InterPro"/>
</dbReference>
<dbReference type="EMBL" id="JAUHHV010000010">
    <property type="protein sequence ID" value="KAK1410802.1"/>
    <property type="molecule type" value="Genomic_DNA"/>
</dbReference>
<evidence type="ECO:0000256" key="1">
    <source>
        <dbReference type="ARBA" id="ARBA00004167"/>
    </source>
</evidence>
<feature type="domain" description="Wall-associated receptor kinase galacturonan-binding" evidence="3">
    <location>
        <begin position="68"/>
        <end position="125"/>
    </location>
</feature>
<sequence length="408" mass="44812">MFILFRFSQSCISTIININTTLHVCGTISIHLSLTNMKLFQAYLFSLIFLLLTPTLIATREDYTLTGCNDTCGNNVIIPYPFGIGADCSINPWYIVECSSSTPYLPALNYLEVLGVNLEDQIVIVNTPTTNSNCQNPGQKNNTQSTSIDLGNTPFLFSKLHNKFVFEGCGNGVMIDNGNVLTGCSTSCVNDKTVSERNNCFGISCCQATLPYYLTSYSMNLTSMDGDGSCGYAFLVDEDSYVKGSFSINASVPVSLMWTLTSNDALSCCRSQIPMHLELHVSNGAKVKSRRCYLELLDVGNPYLLYGCEEREECAGCALCDYDLVYDSEGSSRLSNFSCMAYDAPPLGFESKSSMGVILGVSISIGANNERSGYRVRNHTNITYSLYDSNQYRANMYGKEVLLTCGKL</sequence>
<keyword evidence="2" id="KW-0732">Signal</keyword>
<protein>
    <recommendedName>
        <fullName evidence="3">Wall-associated receptor kinase galacturonan-binding domain-containing protein</fullName>
    </recommendedName>
</protein>
<gene>
    <name evidence="4" type="ORF">QVD17_37342</name>
</gene>
<evidence type="ECO:0000256" key="2">
    <source>
        <dbReference type="ARBA" id="ARBA00022729"/>
    </source>
</evidence>
<evidence type="ECO:0000313" key="5">
    <source>
        <dbReference type="Proteomes" id="UP001229421"/>
    </source>
</evidence>
<accession>A0AAD8JY26</accession>
<evidence type="ECO:0000259" key="3">
    <source>
        <dbReference type="Pfam" id="PF13947"/>
    </source>
</evidence>
<keyword evidence="5" id="KW-1185">Reference proteome</keyword>
<dbReference type="Proteomes" id="UP001229421">
    <property type="component" value="Unassembled WGS sequence"/>
</dbReference>
<name>A0AAD8JY26_TARER</name>
<dbReference type="GO" id="GO:0016020">
    <property type="term" value="C:membrane"/>
    <property type="evidence" value="ECO:0007669"/>
    <property type="project" value="UniProtKB-SubCell"/>
</dbReference>
<dbReference type="AlphaFoldDB" id="A0AAD8JY26"/>
<organism evidence="4 5">
    <name type="scientific">Tagetes erecta</name>
    <name type="common">African marigold</name>
    <dbReference type="NCBI Taxonomy" id="13708"/>
    <lineage>
        <taxon>Eukaryota</taxon>
        <taxon>Viridiplantae</taxon>
        <taxon>Streptophyta</taxon>
        <taxon>Embryophyta</taxon>
        <taxon>Tracheophyta</taxon>
        <taxon>Spermatophyta</taxon>
        <taxon>Magnoliopsida</taxon>
        <taxon>eudicotyledons</taxon>
        <taxon>Gunneridae</taxon>
        <taxon>Pentapetalae</taxon>
        <taxon>asterids</taxon>
        <taxon>campanulids</taxon>
        <taxon>Asterales</taxon>
        <taxon>Asteraceae</taxon>
        <taxon>Asteroideae</taxon>
        <taxon>Heliantheae alliance</taxon>
        <taxon>Tageteae</taxon>
        <taxon>Tagetes</taxon>
    </lineage>
</organism>
<dbReference type="InterPro" id="IPR025287">
    <property type="entry name" value="WAK_GUB"/>
</dbReference>